<dbReference type="InterPro" id="IPR012341">
    <property type="entry name" value="6hp_glycosidase-like_sf"/>
</dbReference>
<dbReference type="InterPro" id="IPR016007">
    <property type="entry name" value="Alpha_rhamnosid"/>
</dbReference>
<sequence length="126" mass="14340">MAGALNRTDDMKMYTELHTNISNAFTKAFVNTTDGKIKGDTQAVYVLALTFELLPQNLRPLAVNQLVDNIKAHDYHFTTGFISVNFVNEVLVKYGHRDVAYKCLLQETFPSWGYVIEHNATGMWEH</sequence>
<dbReference type="EMBL" id="CAJPVJ010051470">
    <property type="protein sequence ID" value="CAG2183161.1"/>
    <property type="molecule type" value="Genomic_DNA"/>
</dbReference>
<comment type="catalytic activity">
    <reaction evidence="1">
        <text>Hydrolysis of terminal non-reducing alpha-L-rhamnose residues in alpha-L-rhamnosides.</text>
        <dbReference type="EC" id="3.2.1.40"/>
    </reaction>
</comment>
<gene>
    <name evidence="4" type="ORF">ONB1V03_LOCUS22582</name>
</gene>
<dbReference type="Proteomes" id="UP000728032">
    <property type="component" value="Unassembled WGS sequence"/>
</dbReference>
<dbReference type="PANTHER" id="PTHR33307:SF6">
    <property type="entry name" value="ALPHA-RHAMNOSIDASE (EUROFUNG)-RELATED"/>
    <property type="match status" value="1"/>
</dbReference>
<name>A0A7R9MT40_9ACAR</name>
<dbReference type="GO" id="GO:0005975">
    <property type="term" value="P:carbohydrate metabolic process"/>
    <property type="evidence" value="ECO:0007669"/>
    <property type="project" value="InterPro"/>
</dbReference>
<evidence type="ECO:0000256" key="1">
    <source>
        <dbReference type="ARBA" id="ARBA00001445"/>
    </source>
</evidence>
<evidence type="ECO:0000256" key="2">
    <source>
        <dbReference type="ARBA" id="ARBA00012652"/>
    </source>
</evidence>
<dbReference type="EMBL" id="OC966295">
    <property type="protein sequence ID" value="CAD7666030.1"/>
    <property type="molecule type" value="Genomic_DNA"/>
</dbReference>
<protein>
    <recommendedName>
        <fullName evidence="2">alpha-L-rhamnosidase</fullName>
        <ecNumber evidence="2">3.2.1.40</ecNumber>
    </recommendedName>
</protein>
<dbReference type="InterPro" id="IPR035396">
    <property type="entry name" value="Bac_rhamnosid6H"/>
</dbReference>
<dbReference type="Pfam" id="PF17389">
    <property type="entry name" value="Bac_rhamnosid6H"/>
    <property type="match status" value="1"/>
</dbReference>
<evidence type="ECO:0000259" key="3">
    <source>
        <dbReference type="Pfam" id="PF17389"/>
    </source>
</evidence>
<proteinExistence type="predicted"/>
<dbReference type="InterPro" id="IPR008928">
    <property type="entry name" value="6-hairpin_glycosidase_sf"/>
</dbReference>
<accession>A0A7R9MT40</accession>
<dbReference type="EC" id="3.2.1.40" evidence="2"/>
<feature type="domain" description="Alpha-L-rhamnosidase six-hairpin glycosidase" evidence="3">
    <location>
        <begin position="1"/>
        <end position="125"/>
    </location>
</feature>
<evidence type="ECO:0000313" key="5">
    <source>
        <dbReference type="Proteomes" id="UP000728032"/>
    </source>
</evidence>
<dbReference type="Gene3D" id="1.50.10.10">
    <property type="match status" value="1"/>
</dbReference>
<organism evidence="4">
    <name type="scientific">Oppiella nova</name>
    <dbReference type="NCBI Taxonomy" id="334625"/>
    <lineage>
        <taxon>Eukaryota</taxon>
        <taxon>Metazoa</taxon>
        <taxon>Ecdysozoa</taxon>
        <taxon>Arthropoda</taxon>
        <taxon>Chelicerata</taxon>
        <taxon>Arachnida</taxon>
        <taxon>Acari</taxon>
        <taxon>Acariformes</taxon>
        <taxon>Sarcoptiformes</taxon>
        <taxon>Oribatida</taxon>
        <taxon>Brachypylina</taxon>
        <taxon>Oppioidea</taxon>
        <taxon>Oppiidae</taxon>
        <taxon>Oppiella</taxon>
    </lineage>
</organism>
<dbReference type="PANTHER" id="PTHR33307">
    <property type="entry name" value="ALPHA-RHAMNOSIDASE (EUROFUNG)"/>
    <property type="match status" value="1"/>
</dbReference>
<dbReference type="AlphaFoldDB" id="A0A7R9MT40"/>
<dbReference type="SUPFAM" id="SSF48208">
    <property type="entry name" value="Six-hairpin glycosidases"/>
    <property type="match status" value="1"/>
</dbReference>
<keyword evidence="5" id="KW-1185">Reference proteome</keyword>
<dbReference type="OrthoDB" id="426354at2759"/>
<evidence type="ECO:0000313" key="4">
    <source>
        <dbReference type="EMBL" id="CAD7666030.1"/>
    </source>
</evidence>
<reference evidence="4" key="1">
    <citation type="submission" date="2020-11" db="EMBL/GenBank/DDBJ databases">
        <authorList>
            <person name="Tran Van P."/>
        </authorList>
    </citation>
    <scope>NUCLEOTIDE SEQUENCE</scope>
</reference>
<dbReference type="GO" id="GO:0030596">
    <property type="term" value="F:alpha-L-rhamnosidase activity"/>
    <property type="evidence" value="ECO:0007669"/>
    <property type="project" value="UniProtKB-EC"/>
</dbReference>